<dbReference type="EMBL" id="KU529791">
    <property type="protein sequence ID" value="AMQ35710.1"/>
    <property type="molecule type" value="Genomic_DNA"/>
</dbReference>
<dbReference type="EMBL" id="KU529793">
    <property type="protein sequence ID" value="AMQ35944.1"/>
    <property type="molecule type" value="Genomic_DNA"/>
</dbReference>
<reference evidence="4" key="3">
    <citation type="submission" date="2016-01" db="EMBL/GenBank/DDBJ databases">
        <title>Complete Genome Sequences of Four Plutella xylostella Granulovirus Isolates.</title>
        <authorList>
            <person name="Spence R.J."/>
            <person name="Noune C."/>
            <person name="Hauxwell C."/>
        </authorList>
    </citation>
    <scope>NUCLEOTIDE SEQUENCE</scope>
    <source>
        <strain evidence="4">PxGV_C</strain>
        <strain evidence="5">PxGV_K</strain>
        <strain evidence="6">PxGV_M</strain>
        <strain evidence="7">PxGV_T</strain>
    </source>
</reference>
<dbReference type="EMBL" id="KU529794">
    <property type="protein sequence ID" value="AMQ36061.1"/>
    <property type="molecule type" value="Genomic_DNA"/>
</dbReference>
<dbReference type="Pfam" id="PF03258">
    <property type="entry name" value="Baculo_FP"/>
    <property type="match status" value="1"/>
</dbReference>
<dbReference type="Proteomes" id="UP000201310">
    <property type="component" value="Segment"/>
</dbReference>
<evidence type="ECO:0000313" key="9">
    <source>
        <dbReference type="EMBL" id="QKV50023.1"/>
    </source>
</evidence>
<reference evidence="3 12" key="1">
    <citation type="journal article" date="2000" name="Virology">
        <title>Sequence analysis of the Plutella xylostella granulovirus genome.</title>
        <authorList>
            <person name="Hashimoto Y."/>
            <person name="Hayakawa T."/>
            <person name="Ueno Y."/>
            <person name="Fujita T."/>
            <person name="Sano Y."/>
            <person name="Matsumoto T."/>
        </authorList>
    </citation>
    <scope>NUCLEOTIDE SEQUENCE [LARGE SCALE GENOMIC DNA]</scope>
    <source>
        <strain evidence="3 12">K1</strain>
    </source>
</reference>
<dbReference type="GeneID" id="912158"/>
<dbReference type="EMBL" id="KU529792">
    <property type="protein sequence ID" value="AMQ35827.1"/>
    <property type="molecule type" value="Genomic_DNA"/>
</dbReference>
<evidence type="ECO:0000259" key="1">
    <source>
        <dbReference type="Pfam" id="PF03258"/>
    </source>
</evidence>
<dbReference type="InterPro" id="IPR004941">
    <property type="entry name" value="FP_N"/>
</dbReference>
<name>Q9DVT3_9BBAC</name>
<evidence type="ECO:0000313" key="6">
    <source>
        <dbReference type="EMBL" id="AMQ35944.1"/>
    </source>
</evidence>
<evidence type="ECO:0000313" key="5">
    <source>
        <dbReference type="EMBL" id="AMQ35827.1"/>
    </source>
</evidence>
<dbReference type="EMBL" id="MN099286">
    <property type="protein sequence ID" value="QKV50259.1"/>
    <property type="molecule type" value="Genomic_DNA"/>
</dbReference>
<evidence type="ECO:0000313" key="8">
    <source>
        <dbReference type="EMBL" id="ANY57619.1"/>
    </source>
</evidence>
<dbReference type="EMBL" id="MN099285">
    <property type="protein sequence ID" value="QKV50141.1"/>
    <property type="molecule type" value="Genomic_DNA"/>
</dbReference>
<reference evidence="8" key="2">
    <citation type="journal article" date="2016" name="Arch. Virol.">
        <title>The comparative analysis of complete genome sequences from two South African betabaculoviruses: Phthorimaea operculella granulovirus and Plutella xylostella granulovirus.</title>
        <authorList>
            <person name="Jukes M.D."/>
            <person name="Motsoeneng B.M."/>
            <person name="Knox C.M."/>
            <person name="Hill M.P."/>
            <person name="Moore S.D."/>
        </authorList>
    </citation>
    <scope>NUCLEOTIDE SEQUENCE</scope>
    <source>
        <strain evidence="8">SA</strain>
    </source>
</reference>
<evidence type="ECO:0000313" key="7">
    <source>
        <dbReference type="EMBL" id="AMQ36061.1"/>
    </source>
</evidence>
<gene>
    <name evidence="3" type="primary">Pxorf100</name>
    <name evidence="9" type="synonym">ORF98</name>
    <name evidence="8" type="synonym">PlxyGV100</name>
    <name evidence="4" type="synonym">PxGV-Corf98</name>
    <name evidence="5" type="synonym">PxGV-Korf98</name>
    <name evidence="6" type="synonym">PxGV-Morf98</name>
    <name evidence="7" type="synonym">PxGV-Torf98</name>
</gene>
<evidence type="ECO:0000313" key="4">
    <source>
        <dbReference type="EMBL" id="AMQ35710.1"/>
    </source>
</evidence>
<keyword evidence="12" id="KW-1185">Reference proteome</keyword>
<accession>Q9DVT3</accession>
<dbReference type="OrthoDB" id="15947at10239"/>
<proteinExistence type="predicted"/>
<dbReference type="KEGG" id="vg:912158"/>
<evidence type="ECO:0000259" key="2">
    <source>
        <dbReference type="Pfam" id="PF25298"/>
    </source>
</evidence>
<feature type="domain" description="FP protein C-terminal" evidence="2">
    <location>
        <begin position="87"/>
        <end position="135"/>
    </location>
</feature>
<evidence type="ECO:0000313" key="11">
    <source>
        <dbReference type="EMBL" id="QKV50259.1"/>
    </source>
</evidence>
<reference evidence="9" key="4">
    <citation type="submission" date="2019-06" db="EMBL/GenBank/DDBJ databases">
        <title>Plutella xylostella granulovirus.</title>
        <authorList>
            <person name="Li L."/>
            <person name="Zhang M."/>
        </authorList>
    </citation>
    <scope>NUCLEOTIDE SEQUENCE</scope>
    <source>
        <strain evidence="10">PlxyGV_B</strain>
        <strain evidence="11">PlxyGV_NW</strain>
        <strain evidence="9">PlxyGV_W</strain>
    </source>
</reference>
<organism evidence="3 12">
    <name type="scientific">Plutella xylostella granulovirus</name>
    <dbReference type="NCBI Taxonomy" id="98383"/>
    <lineage>
        <taxon>Viruses</taxon>
        <taxon>Viruses incertae sedis</taxon>
        <taxon>Naldaviricetes</taxon>
        <taxon>Lefavirales</taxon>
        <taxon>Baculoviridae</taxon>
        <taxon>Betabaculovirus</taxon>
        <taxon>Betabaculovirus pluxylostellae</taxon>
    </lineage>
</organism>
<dbReference type="InterPro" id="IPR057251">
    <property type="entry name" value="FP_C"/>
</dbReference>
<protein>
    <submittedName>
        <fullName evidence="4 9">ORF98 protein</fullName>
    </submittedName>
    <submittedName>
        <fullName evidence="8">PlxyGVORF100 protein</fullName>
    </submittedName>
    <submittedName>
        <fullName evidence="5">PxGV-Korf98 protein</fullName>
    </submittedName>
    <submittedName>
        <fullName evidence="6">PxGV-Morf98 protein</fullName>
    </submittedName>
    <submittedName>
        <fullName evidence="7">PxGV-Torf98 protein</fullName>
    </submittedName>
    <submittedName>
        <fullName evidence="3">PxORF100 peptide</fullName>
    </submittedName>
</protein>
<evidence type="ECO:0000313" key="3">
    <source>
        <dbReference type="EMBL" id="AAG27398.1"/>
    </source>
</evidence>
<dbReference type="Pfam" id="PF25298">
    <property type="entry name" value="Baculo_FP_2nd"/>
    <property type="match status" value="1"/>
</dbReference>
<dbReference type="EMBL" id="AF270937">
    <property type="protein sequence ID" value="AAG27398.1"/>
    <property type="molecule type" value="Genomic_DNA"/>
</dbReference>
<sequence length="138" mass="16104">MDDCVEIFGYTDCDDVYAFIKKVTKVLDLDYKDVVKATYKGNGILVKLISAQKVNQWERKSRDSRITLADLGYDRNDKIKIFAAAPTKYKLLLHTVRNALPNFKYIWISKRGVMARRGSRTQIHLIKDDKDIKYLSFY</sequence>
<evidence type="ECO:0000313" key="10">
    <source>
        <dbReference type="EMBL" id="QKV50141.1"/>
    </source>
</evidence>
<dbReference type="EMBL" id="KU666537">
    <property type="protein sequence ID" value="ANY57619.1"/>
    <property type="molecule type" value="Genomic_DNA"/>
</dbReference>
<feature type="domain" description="FP protein N-terminal" evidence="1">
    <location>
        <begin position="2"/>
        <end position="83"/>
    </location>
</feature>
<evidence type="ECO:0000313" key="12">
    <source>
        <dbReference type="Proteomes" id="UP000201310"/>
    </source>
</evidence>
<dbReference type="EMBL" id="MN099284">
    <property type="protein sequence ID" value="QKV50023.1"/>
    <property type="molecule type" value="Genomic_DNA"/>
</dbReference>
<dbReference type="RefSeq" id="NP_068319.1">
    <property type="nucleotide sequence ID" value="NC_002593.1"/>
</dbReference>